<dbReference type="PANTHER" id="PTHR48106">
    <property type="entry name" value="QUINONE OXIDOREDUCTASE PIG3-RELATED"/>
    <property type="match status" value="1"/>
</dbReference>
<gene>
    <name evidence="4" type="ORF">C8E02_0874</name>
</gene>
<dbReference type="GO" id="GO:0016651">
    <property type="term" value="F:oxidoreductase activity, acting on NAD(P)H"/>
    <property type="evidence" value="ECO:0007669"/>
    <property type="project" value="TreeGrafter"/>
</dbReference>
<dbReference type="InterPro" id="IPR013154">
    <property type="entry name" value="ADH-like_N"/>
</dbReference>
<dbReference type="RefSeq" id="WP_245961061.1">
    <property type="nucleotide sequence ID" value="NZ_RBID01000011.1"/>
</dbReference>
<dbReference type="AlphaFoldDB" id="A0A495BID8"/>
<dbReference type="InterPro" id="IPR014189">
    <property type="entry name" value="Quinone_OxRdtase_PIG3"/>
</dbReference>
<evidence type="ECO:0000256" key="1">
    <source>
        <dbReference type="ARBA" id="ARBA00022857"/>
    </source>
</evidence>
<dbReference type="Pfam" id="PF00107">
    <property type="entry name" value="ADH_zinc_N"/>
    <property type="match status" value="1"/>
</dbReference>
<dbReference type="NCBIfam" id="TIGR02824">
    <property type="entry name" value="quinone_pig3"/>
    <property type="match status" value="1"/>
</dbReference>
<dbReference type="PANTHER" id="PTHR48106:SF18">
    <property type="entry name" value="QUINONE OXIDOREDUCTASE PIG3"/>
    <property type="match status" value="1"/>
</dbReference>
<sequence length="330" mass="34442">MMSMQAVIQQAPGGVETLELALIEKPQPQPGQLRVRVLAAGVNRADLVQREGHYPPPPGASPLLGLEVAGIVDEVNGPSRFQQGDAVFGLVAGGGYAEYALLDSAVAIPKPDWLSWVEAASLPEAWMTAWLNLVELAELQEGERALIHAGASGVGAAAIQLAGLLGAEVVASAGSEEKRCYCQSLGAMLTIDSRQPGFAANLKAAGGVDVILDPVGAALFADNLASLRADGRLLLIGVMGGSKGEINLAQLLMKRLRVQGSTLRTQPLARRAQLAQALETQVLPALQSGRARVTLDSSYPLAAVAEAHQYLADNRNLGKVVLTLFPVTAA</sequence>
<comment type="caution">
    <text evidence="4">The sequence shown here is derived from an EMBL/GenBank/DDBJ whole genome shotgun (WGS) entry which is preliminary data.</text>
</comment>
<dbReference type="Pfam" id="PF08240">
    <property type="entry name" value="ADH_N"/>
    <property type="match status" value="1"/>
</dbReference>
<name>A0A495BID8_VOGIN</name>
<dbReference type="Gene3D" id="3.90.180.10">
    <property type="entry name" value="Medium-chain alcohol dehydrogenases, catalytic domain"/>
    <property type="match status" value="1"/>
</dbReference>
<organism evidence="4 5">
    <name type="scientific">Vogesella indigofera</name>
    <name type="common">Pseudomonas indigofera</name>
    <dbReference type="NCBI Taxonomy" id="45465"/>
    <lineage>
        <taxon>Bacteria</taxon>
        <taxon>Pseudomonadati</taxon>
        <taxon>Pseudomonadota</taxon>
        <taxon>Betaproteobacteria</taxon>
        <taxon>Neisseriales</taxon>
        <taxon>Chromobacteriaceae</taxon>
        <taxon>Vogesella</taxon>
    </lineage>
</organism>
<dbReference type="InterPro" id="IPR013149">
    <property type="entry name" value="ADH-like_C"/>
</dbReference>
<evidence type="ECO:0000256" key="2">
    <source>
        <dbReference type="ARBA" id="ARBA00023002"/>
    </source>
</evidence>
<dbReference type="InterPro" id="IPR020843">
    <property type="entry name" value="ER"/>
</dbReference>
<proteinExistence type="predicted"/>
<dbReference type="CDD" id="cd05276">
    <property type="entry name" value="p53_inducible_oxidoreductase"/>
    <property type="match status" value="1"/>
</dbReference>
<dbReference type="Gene3D" id="3.40.50.720">
    <property type="entry name" value="NAD(P)-binding Rossmann-like Domain"/>
    <property type="match status" value="1"/>
</dbReference>
<reference evidence="4 5" key="1">
    <citation type="submission" date="2018-10" db="EMBL/GenBank/DDBJ databases">
        <title>Genomic Encyclopedia of Type Strains, Phase IV (KMG-IV): sequencing the most valuable type-strain genomes for metagenomic binning, comparative biology and taxonomic classification.</title>
        <authorList>
            <person name="Goeker M."/>
        </authorList>
    </citation>
    <scope>NUCLEOTIDE SEQUENCE [LARGE SCALE GENOMIC DNA]</scope>
    <source>
        <strain evidence="4 5">DSM 3303</strain>
    </source>
</reference>
<accession>A0A495BID8</accession>
<dbReference type="EMBL" id="RBID01000011">
    <property type="protein sequence ID" value="RKQ61107.1"/>
    <property type="molecule type" value="Genomic_DNA"/>
</dbReference>
<protein>
    <submittedName>
        <fullName evidence="4">Putative PIG3 family NAD(P)H quinone oxidoreductase</fullName>
    </submittedName>
</protein>
<keyword evidence="2" id="KW-0560">Oxidoreductase</keyword>
<dbReference type="SUPFAM" id="SSF50129">
    <property type="entry name" value="GroES-like"/>
    <property type="match status" value="1"/>
</dbReference>
<dbReference type="InterPro" id="IPR036291">
    <property type="entry name" value="NAD(P)-bd_dom_sf"/>
</dbReference>
<feature type="domain" description="Enoyl reductase (ER)" evidence="3">
    <location>
        <begin position="13"/>
        <end position="322"/>
    </location>
</feature>
<evidence type="ECO:0000313" key="5">
    <source>
        <dbReference type="Proteomes" id="UP000279384"/>
    </source>
</evidence>
<dbReference type="Proteomes" id="UP000279384">
    <property type="component" value="Unassembled WGS sequence"/>
</dbReference>
<dbReference type="InterPro" id="IPR011032">
    <property type="entry name" value="GroES-like_sf"/>
</dbReference>
<dbReference type="GO" id="GO:0070402">
    <property type="term" value="F:NADPH binding"/>
    <property type="evidence" value="ECO:0007669"/>
    <property type="project" value="TreeGrafter"/>
</dbReference>
<keyword evidence="1" id="KW-0521">NADP</keyword>
<dbReference type="SUPFAM" id="SSF51735">
    <property type="entry name" value="NAD(P)-binding Rossmann-fold domains"/>
    <property type="match status" value="1"/>
</dbReference>
<evidence type="ECO:0000313" key="4">
    <source>
        <dbReference type="EMBL" id="RKQ61107.1"/>
    </source>
</evidence>
<evidence type="ECO:0000259" key="3">
    <source>
        <dbReference type="SMART" id="SM00829"/>
    </source>
</evidence>
<dbReference type="SMART" id="SM00829">
    <property type="entry name" value="PKS_ER"/>
    <property type="match status" value="1"/>
</dbReference>